<dbReference type="AlphaFoldDB" id="A0A6J6EQA5"/>
<dbReference type="PANTHER" id="PTHR30627:SF1">
    <property type="entry name" value="PEPTIDOGLYCAN D,D-TRANSPEPTIDASE FTSI"/>
    <property type="match status" value="1"/>
</dbReference>
<dbReference type="Gene3D" id="3.30.450.330">
    <property type="match status" value="1"/>
</dbReference>
<dbReference type="InterPro" id="IPR036138">
    <property type="entry name" value="PBP_dimer_sf"/>
</dbReference>
<comment type="subcellular location">
    <subcellularLocation>
        <location evidence="1">Membrane</location>
    </subcellularLocation>
</comment>
<accession>A0A6J6EQA5</accession>
<dbReference type="GO" id="GO:0008658">
    <property type="term" value="F:penicillin binding"/>
    <property type="evidence" value="ECO:0007669"/>
    <property type="project" value="InterPro"/>
</dbReference>
<evidence type="ECO:0000259" key="3">
    <source>
        <dbReference type="Pfam" id="PF00905"/>
    </source>
</evidence>
<dbReference type="InterPro" id="IPR012338">
    <property type="entry name" value="Beta-lactam/transpept-like"/>
</dbReference>
<evidence type="ECO:0000313" key="5">
    <source>
        <dbReference type="EMBL" id="CAB4577589.1"/>
    </source>
</evidence>
<evidence type="ECO:0000256" key="1">
    <source>
        <dbReference type="ARBA" id="ARBA00004370"/>
    </source>
</evidence>
<dbReference type="GO" id="GO:0071555">
    <property type="term" value="P:cell wall organization"/>
    <property type="evidence" value="ECO:0007669"/>
    <property type="project" value="TreeGrafter"/>
</dbReference>
<dbReference type="Pfam" id="PF00905">
    <property type="entry name" value="Transpeptidase"/>
    <property type="match status" value="1"/>
</dbReference>
<evidence type="ECO:0000256" key="2">
    <source>
        <dbReference type="ARBA" id="ARBA00023136"/>
    </source>
</evidence>
<dbReference type="EMBL" id="CAEZTU010000022">
    <property type="protein sequence ID" value="CAB4577589.1"/>
    <property type="molecule type" value="Genomic_DNA"/>
</dbReference>
<proteinExistence type="predicted"/>
<dbReference type="PANTHER" id="PTHR30627">
    <property type="entry name" value="PEPTIDOGLYCAN D,D-TRANSPEPTIDASE"/>
    <property type="match status" value="1"/>
</dbReference>
<dbReference type="InterPro" id="IPR001460">
    <property type="entry name" value="PCN-bd_Tpept"/>
</dbReference>
<feature type="domain" description="Penicillin-binding protein dimerisation" evidence="4">
    <location>
        <begin position="59"/>
        <end position="203"/>
    </location>
</feature>
<keyword evidence="2" id="KW-0472">Membrane</keyword>
<dbReference type="SUPFAM" id="SSF56601">
    <property type="entry name" value="beta-lactamase/transpeptidase-like"/>
    <property type="match status" value="1"/>
</dbReference>
<dbReference type="Pfam" id="PF03717">
    <property type="entry name" value="PBP_dimer"/>
    <property type="match status" value="1"/>
</dbReference>
<dbReference type="SUPFAM" id="SSF56519">
    <property type="entry name" value="Penicillin binding protein dimerisation domain"/>
    <property type="match status" value="1"/>
</dbReference>
<feature type="domain" description="Penicillin-binding protein transpeptidase" evidence="3">
    <location>
        <begin position="247"/>
        <end position="554"/>
    </location>
</feature>
<dbReference type="Gene3D" id="3.40.710.10">
    <property type="entry name" value="DD-peptidase/beta-lactamase superfamily"/>
    <property type="match status" value="1"/>
</dbReference>
<evidence type="ECO:0000259" key="4">
    <source>
        <dbReference type="Pfam" id="PF03717"/>
    </source>
</evidence>
<dbReference type="Gene3D" id="3.90.1310.10">
    <property type="entry name" value="Penicillin-binding protein 2a (Domain 2)"/>
    <property type="match status" value="1"/>
</dbReference>
<dbReference type="InterPro" id="IPR005311">
    <property type="entry name" value="PBP_dimer"/>
</dbReference>
<sequence>MNPNEVIRLKTGPRRMRGALAFCFIVLSIFAIRLFQLQALDAPQLAATAAENRTRTLILPAQRGEITDRKGAPLAITVDARDITVDQSMVLDPLATANAISSITGVEVETLLPELTGDRKFNYVLKKVTPEQWAKIKELKLPGIFSEKTSKRIYPSNTLAASTIGFVGGEDRGMAGLEYGFEKELAGSQGEVIVEISAGGRPLPAGISSEKKPVPGTGIRLTLDRDLQFVAEQSLAARVEFAQAESGTLVAISPKTGKILALATYPTFDANKPNEALPGVTVNHALVNAYEPGSTAKVITLAGILNEGVANPNTALTIPPVLKRNGKTFHDHEPHGTLRLTMTGVLAKSSNIGTIQAAELMGAEKFNSYLTKFGVGQATGMQFPGESKGRLPKLEKWSGTSFPTFAFGQGYMVTAVQIASMYATVANDGVRINPSLIEGYVMPNGVYQPAAEPEKTQVISPESARVLREMMETVVSDEGTAPLAGIPGYRVAGKTGTAQLVDPACKCYSRDVIASFIGMAPAENPEIVVAVAIHKPNNGRYGGMLAGPVFKEVAQYSLQQLNIPPSTGKPTGYPVEW</sequence>
<dbReference type="GO" id="GO:0005886">
    <property type="term" value="C:plasma membrane"/>
    <property type="evidence" value="ECO:0007669"/>
    <property type="project" value="TreeGrafter"/>
</dbReference>
<gene>
    <name evidence="5" type="ORF">UFOPK1740_00668</name>
</gene>
<reference evidence="5" key="1">
    <citation type="submission" date="2020-05" db="EMBL/GenBank/DDBJ databases">
        <authorList>
            <person name="Chiriac C."/>
            <person name="Salcher M."/>
            <person name="Ghai R."/>
            <person name="Kavagutti S V."/>
        </authorList>
    </citation>
    <scope>NUCLEOTIDE SEQUENCE</scope>
</reference>
<protein>
    <submittedName>
        <fullName evidence="5">Unannotated protein</fullName>
    </submittedName>
</protein>
<organism evidence="5">
    <name type="scientific">freshwater metagenome</name>
    <dbReference type="NCBI Taxonomy" id="449393"/>
    <lineage>
        <taxon>unclassified sequences</taxon>
        <taxon>metagenomes</taxon>
        <taxon>ecological metagenomes</taxon>
    </lineage>
</organism>
<dbReference type="InterPro" id="IPR050515">
    <property type="entry name" value="Beta-lactam/transpept"/>
</dbReference>
<name>A0A6J6EQA5_9ZZZZ</name>